<dbReference type="Proteomes" id="UP000650524">
    <property type="component" value="Unassembled WGS sequence"/>
</dbReference>
<feature type="domain" description="PSP1 C-terminal" evidence="2">
    <location>
        <begin position="61"/>
        <end position="146"/>
    </location>
</feature>
<proteinExistence type="predicted"/>
<evidence type="ECO:0000256" key="1">
    <source>
        <dbReference type="SAM" id="MobiDB-lite"/>
    </source>
</evidence>
<dbReference type="PANTHER" id="PTHR43830">
    <property type="entry name" value="PROTEIN PSP1"/>
    <property type="match status" value="1"/>
</dbReference>
<reference evidence="3 4" key="1">
    <citation type="submission" date="2020-08" db="EMBL/GenBank/DDBJ databases">
        <title>Bridging the membrane lipid divide: bacteria of the FCB group superphylum have the potential to synthesize archaeal ether lipids.</title>
        <authorList>
            <person name="Villanueva L."/>
            <person name="Von Meijenfeldt F.A.B."/>
            <person name="Westbye A.B."/>
            <person name="Yadav S."/>
            <person name="Hopmans E.C."/>
            <person name="Dutilh B.E."/>
            <person name="Sinninghe Damste J.S."/>
        </authorList>
    </citation>
    <scope>NUCLEOTIDE SEQUENCE [LARGE SCALE GENOMIC DNA]</scope>
    <source>
        <strain evidence="3">NIOZ-UU27</strain>
    </source>
</reference>
<dbReference type="EMBL" id="JACNJD010000299">
    <property type="protein sequence ID" value="MBC8178665.1"/>
    <property type="molecule type" value="Genomic_DNA"/>
</dbReference>
<name>A0A8J6N2G6_9DELT</name>
<dbReference type="PROSITE" id="PS51411">
    <property type="entry name" value="PSP1_C"/>
    <property type="match status" value="1"/>
</dbReference>
<protein>
    <submittedName>
        <fullName evidence="3">Stage 0 sporulation family protein</fullName>
    </submittedName>
</protein>
<dbReference type="AlphaFoldDB" id="A0A8J6N2G6"/>
<dbReference type="InterPro" id="IPR047767">
    <property type="entry name" value="PSP1-like"/>
</dbReference>
<dbReference type="PANTHER" id="PTHR43830:SF3">
    <property type="entry name" value="PROTEIN PSP1"/>
    <property type="match status" value="1"/>
</dbReference>
<sequence>MSKIVSIQFRNRGKAYDFASGHFVLKKGDKVMVVTENGPAVGCVCTQPQNRGEGCSKRKLKTIFRLATEEEIDSYEKGCNLEGQVYEYCHLKVKERSLPMHLVSVERRFDGSKVIVYFTADGRVDFRQLVKDLVGKFRTRIEMRQIGVRHQAKMVGGLGSCGRALCCSAFLNNFDPVTIKMAKKQNISLNPNKISGMCGRLMCCLSYEYDNYAKIKTRLPKIGKRVMTKAGEGKIIRQNVLKETLTVVLDSGGEIEAQAKDLSRDPGSKKENSRSKKRTRSRGWGKK</sequence>
<comment type="caution">
    <text evidence="3">The sequence shown here is derived from an EMBL/GenBank/DDBJ whole genome shotgun (WGS) entry which is preliminary data.</text>
</comment>
<evidence type="ECO:0000313" key="4">
    <source>
        <dbReference type="Proteomes" id="UP000650524"/>
    </source>
</evidence>
<feature type="region of interest" description="Disordered" evidence="1">
    <location>
        <begin position="258"/>
        <end position="287"/>
    </location>
</feature>
<dbReference type="GO" id="GO:0005737">
    <property type="term" value="C:cytoplasm"/>
    <property type="evidence" value="ECO:0007669"/>
    <property type="project" value="TreeGrafter"/>
</dbReference>
<organism evidence="3 4">
    <name type="scientific">Candidatus Desulfacyla euxinica</name>
    <dbReference type="NCBI Taxonomy" id="2841693"/>
    <lineage>
        <taxon>Bacteria</taxon>
        <taxon>Deltaproteobacteria</taxon>
        <taxon>Candidatus Desulfacyla</taxon>
    </lineage>
</organism>
<dbReference type="NCBIfam" id="NF041131">
    <property type="entry name" value="RicT_YaaT_fam"/>
    <property type="match status" value="1"/>
</dbReference>
<accession>A0A8J6N2G6</accession>
<evidence type="ECO:0000313" key="3">
    <source>
        <dbReference type="EMBL" id="MBC8178665.1"/>
    </source>
</evidence>
<feature type="compositionally biased region" description="Basic and acidic residues" evidence="1">
    <location>
        <begin position="258"/>
        <end position="274"/>
    </location>
</feature>
<dbReference type="InterPro" id="IPR007557">
    <property type="entry name" value="PSP1_C"/>
</dbReference>
<evidence type="ECO:0000259" key="2">
    <source>
        <dbReference type="PROSITE" id="PS51411"/>
    </source>
</evidence>
<gene>
    <name evidence="3" type="ORF">H8E19_14775</name>
</gene>
<feature type="compositionally biased region" description="Basic residues" evidence="1">
    <location>
        <begin position="275"/>
        <end position="287"/>
    </location>
</feature>
<dbReference type="Pfam" id="PF04468">
    <property type="entry name" value="PSP1"/>
    <property type="match status" value="1"/>
</dbReference>